<evidence type="ECO:0000256" key="1">
    <source>
        <dbReference type="SAM" id="MobiDB-lite"/>
    </source>
</evidence>
<protein>
    <submittedName>
        <fullName evidence="2">Uncharacterized protein</fullName>
    </submittedName>
</protein>
<keyword evidence="3" id="KW-1185">Reference proteome</keyword>
<accession>A0A3N0XW01</accession>
<evidence type="ECO:0000313" key="2">
    <source>
        <dbReference type="EMBL" id="ROJ78885.1"/>
    </source>
</evidence>
<feature type="region of interest" description="Disordered" evidence="1">
    <location>
        <begin position="1"/>
        <end position="26"/>
    </location>
</feature>
<organism evidence="2 3">
    <name type="scientific">Anabarilius grahami</name>
    <name type="common">Kanglang fish</name>
    <name type="synonym">Barilius grahami</name>
    <dbReference type="NCBI Taxonomy" id="495550"/>
    <lineage>
        <taxon>Eukaryota</taxon>
        <taxon>Metazoa</taxon>
        <taxon>Chordata</taxon>
        <taxon>Craniata</taxon>
        <taxon>Vertebrata</taxon>
        <taxon>Euteleostomi</taxon>
        <taxon>Actinopterygii</taxon>
        <taxon>Neopterygii</taxon>
        <taxon>Teleostei</taxon>
        <taxon>Ostariophysi</taxon>
        <taxon>Cypriniformes</taxon>
        <taxon>Xenocyprididae</taxon>
        <taxon>Xenocypridinae</taxon>
        <taxon>Xenocypridinae incertae sedis</taxon>
        <taxon>Anabarilius</taxon>
    </lineage>
</organism>
<proteinExistence type="predicted"/>
<name>A0A3N0XW01_ANAGA</name>
<feature type="compositionally biased region" description="Basic and acidic residues" evidence="1">
    <location>
        <begin position="1"/>
        <end position="11"/>
    </location>
</feature>
<dbReference type="EMBL" id="RJVU01059333">
    <property type="protein sequence ID" value="ROJ78885.1"/>
    <property type="molecule type" value="Genomic_DNA"/>
</dbReference>
<feature type="compositionally biased region" description="Polar residues" evidence="1">
    <location>
        <begin position="12"/>
        <end position="26"/>
    </location>
</feature>
<reference evidence="2 3" key="1">
    <citation type="submission" date="2018-10" db="EMBL/GenBank/DDBJ databases">
        <title>Genome assembly for a Yunnan-Guizhou Plateau 3E fish, Anabarilius grahami (Regan), and its evolutionary and genetic applications.</title>
        <authorList>
            <person name="Jiang W."/>
        </authorList>
    </citation>
    <scope>NUCLEOTIDE SEQUENCE [LARGE SCALE GENOMIC DNA]</scope>
    <source>
        <strain evidence="2">AG-KIZ</strain>
        <tissue evidence="2">Muscle</tissue>
    </source>
</reference>
<evidence type="ECO:0000313" key="3">
    <source>
        <dbReference type="Proteomes" id="UP000281406"/>
    </source>
</evidence>
<gene>
    <name evidence="2" type="ORF">DPX16_15410</name>
</gene>
<dbReference type="Proteomes" id="UP000281406">
    <property type="component" value="Unassembled WGS sequence"/>
</dbReference>
<sequence>MHGALRLRDGTYNHTTATGYGQNGRVGSSQLQVTNLMSVRRHFRTSVELLRPQKKRSAEEGKEIAEEGKERRWGTVFVINAETPHFQLLKGSDRQE</sequence>
<comment type="caution">
    <text evidence="2">The sequence shown here is derived from an EMBL/GenBank/DDBJ whole genome shotgun (WGS) entry which is preliminary data.</text>
</comment>
<dbReference type="AlphaFoldDB" id="A0A3N0XW01"/>